<dbReference type="Proteomes" id="UP000007437">
    <property type="component" value="Plasmid pBRH01"/>
</dbReference>
<reference evidence="2 3" key="1">
    <citation type="journal article" date="2011" name="J. Bacteriol.">
        <title>Complete genome sequence of Burkholderia rhizoxinica, an endosymbiont of Rhizopus microsporus.</title>
        <authorList>
            <person name="Lackner G."/>
            <person name="Moebius N."/>
            <person name="Partida-Martinez L."/>
            <person name="Hertweck C."/>
        </authorList>
    </citation>
    <scope>NUCLEOTIDE SEQUENCE [LARGE SCALE GENOMIC DNA]</scope>
    <source>
        <strain evidence="3">DSM 19002 / CIP 109453 / HKI 454</strain>
        <plasmid evidence="2 3">pBRH01</plasmid>
    </source>
</reference>
<accession>E5ATN5</accession>
<keyword evidence="1" id="KW-1133">Transmembrane helix</keyword>
<dbReference type="KEGG" id="brh:RBRH_03990"/>
<proteinExistence type="predicted"/>
<dbReference type="HOGENOM" id="CLU_2647623_0_0_4"/>
<keyword evidence="1" id="KW-0812">Transmembrane</keyword>
<protein>
    <submittedName>
        <fullName evidence="2">Uncharacterized protein</fullName>
    </submittedName>
</protein>
<evidence type="ECO:0000256" key="1">
    <source>
        <dbReference type="SAM" id="Phobius"/>
    </source>
</evidence>
<geneLocation type="plasmid" evidence="2 3">
    <name>pBRH01</name>
</geneLocation>
<dbReference type="AlphaFoldDB" id="E5ATN5"/>
<evidence type="ECO:0000313" key="2">
    <source>
        <dbReference type="EMBL" id="CBW76459.1"/>
    </source>
</evidence>
<dbReference type="EMBL" id="FR687360">
    <property type="protein sequence ID" value="CBW76459.1"/>
    <property type="molecule type" value="Genomic_DNA"/>
</dbReference>
<organism evidence="2 3">
    <name type="scientific">Mycetohabitans rhizoxinica (strain DSM 19002 / CIP 109453 / HKI 454)</name>
    <name type="common">Paraburkholderia rhizoxinica</name>
    <dbReference type="NCBI Taxonomy" id="882378"/>
    <lineage>
        <taxon>Bacteria</taxon>
        <taxon>Pseudomonadati</taxon>
        <taxon>Pseudomonadota</taxon>
        <taxon>Betaproteobacteria</taxon>
        <taxon>Burkholderiales</taxon>
        <taxon>Burkholderiaceae</taxon>
        <taxon>Mycetohabitans</taxon>
    </lineage>
</organism>
<name>E5ATN5_MYCRK</name>
<evidence type="ECO:0000313" key="3">
    <source>
        <dbReference type="Proteomes" id="UP000007437"/>
    </source>
</evidence>
<feature type="transmembrane region" description="Helical" evidence="1">
    <location>
        <begin position="40"/>
        <end position="62"/>
    </location>
</feature>
<sequence>MRVSPWHYLANHYTCGYRYHLSDSAPPAARAEHHRANLHMLLVTYALAQLLCLPILMLWVFVQCGKPLSSLTREDP</sequence>
<keyword evidence="1" id="KW-0472">Membrane</keyword>
<gene>
    <name evidence="2" type="ordered locus">RBRH_03990</name>
</gene>
<keyword evidence="2" id="KW-0614">Plasmid</keyword>